<evidence type="ECO:0000313" key="10">
    <source>
        <dbReference type="Proteomes" id="UP000323917"/>
    </source>
</evidence>
<dbReference type="CDD" id="cd07079">
    <property type="entry name" value="ALDH_F18-19_ProA-GPR"/>
    <property type="match status" value="1"/>
</dbReference>
<evidence type="ECO:0000256" key="7">
    <source>
        <dbReference type="HAMAP-Rule" id="MF_00412"/>
    </source>
</evidence>
<dbReference type="NCBIfam" id="NF001221">
    <property type="entry name" value="PRK00197.1"/>
    <property type="match status" value="1"/>
</dbReference>
<protein>
    <recommendedName>
        <fullName evidence="7">Gamma-glutamyl phosphate reductase</fullName>
        <shortName evidence="7">GPR</shortName>
        <ecNumber evidence="7">1.2.1.41</ecNumber>
    </recommendedName>
    <alternativeName>
        <fullName evidence="7">Glutamate-5-semialdehyde dehydrogenase</fullName>
    </alternativeName>
    <alternativeName>
        <fullName evidence="7">Glutamyl-gamma-semialdehyde dehydrogenase</fullName>
        <shortName evidence="7">GSA dehydrogenase</shortName>
    </alternativeName>
</protein>
<dbReference type="GO" id="GO:0050661">
    <property type="term" value="F:NADP binding"/>
    <property type="evidence" value="ECO:0007669"/>
    <property type="project" value="InterPro"/>
</dbReference>
<dbReference type="EC" id="1.2.1.41" evidence="7"/>
<feature type="domain" description="Aldehyde dehydrogenase" evidence="8">
    <location>
        <begin position="24"/>
        <end position="306"/>
    </location>
</feature>
<comment type="subcellular location">
    <subcellularLocation>
        <location evidence="7">Cytoplasm</location>
    </subcellularLocation>
</comment>
<dbReference type="GO" id="GO:0004350">
    <property type="term" value="F:glutamate-5-semialdehyde dehydrogenase activity"/>
    <property type="evidence" value="ECO:0007669"/>
    <property type="project" value="UniProtKB-UniRule"/>
</dbReference>
<dbReference type="Proteomes" id="UP000323917">
    <property type="component" value="Chromosome"/>
</dbReference>
<dbReference type="PANTHER" id="PTHR11063:SF8">
    <property type="entry name" value="DELTA-1-PYRROLINE-5-CARBOXYLATE SYNTHASE"/>
    <property type="match status" value="1"/>
</dbReference>
<dbReference type="GO" id="GO:0005737">
    <property type="term" value="C:cytoplasm"/>
    <property type="evidence" value="ECO:0007669"/>
    <property type="project" value="UniProtKB-SubCell"/>
</dbReference>
<keyword evidence="4 7" id="KW-0521">NADP</keyword>
<dbReference type="InterPro" id="IPR016161">
    <property type="entry name" value="Ald_DH/histidinol_DH"/>
</dbReference>
<comment type="catalytic activity">
    <reaction evidence="6 7">
        <text>L-glutamate 5-semialdehyde + phosphate + NADP(+) = L-glutamyl 5-phosphate + NADPH + H(+)</text>
        <dbReference type="Rhea" id="RHEA:19541"/>
        <dbReference type="ChEBI" id="CHEBI:15378"/>
        <dbReference type="ChEBI" id="CHEBI:43474"/>
        <dbReference type="ChEBI" id="CHEBI:57783"/>
        <dbReference type="ChEBI" id="CHEBI:58066"/>
        <dbReference type="ChEBI" id="CHEBI:58274"/>
        <dbReference type="ChEBI" id="CHEBI:58349"/>
        <dbReference type="EC" id="1.2.1.41"/>
    </reaction>
</comment>
<comment type="function">
    <text evidence="7">Catalyzes the NADPH-dependent reduction of L-glutamate 5-phosphate into L-glutamate 5-semialdehyde and phosphate. The product spontaneously undergoes cyclization to form 1-pyrroline-5-carboxylate.</text>
</comment>
<evidence type="ECO:0000256" key="6">
    <source>
        <dbReference type="ARBA" id="ARBA00049024"/>
    </source>
</evidence>
<sequence>MVSDAFFTPMKTLDKSSEATQLSEYCRRVAQQAKAASVELAQLRGETKIAWLRQAAESLRAQCDTILQANEQDLEAAPGYGLTDAAIDRLRLTTERVDAIAVALEQVAQLGDPIGEVIDSTVRPNGLVINKICVPLGVVFFVYESRPNVTADAAAICVKAGNAVILRGGKEAMHSSQAIVEIIRSAATETGVPADAVQLVDTTDREAVGHFLRLPESIDVAIPRGGEGLIRRVAAEAQMPVIKHFTGNCHVYVDTAADMNMATDILVNSKCQRMGVCNAAESLLVHADIASEFLPRAAKALEEKGVEIRGDERTCELVPAAITATEEDYATEFLGPTISACVVGSLAEAIEHINRYGSGHTDAIVTDNLTSAQTFTAQVDSSAVVVNASTRFNDGGEFGLGAEIGISTDKFHARGPCGIEELTSYKYVVHGSGQTRK</sequence>
<keyword evidence="2 7" id="KW-0028">Amino-acid biosynthesis</keyword>
<dbReference type="KEGG" id="bgok:Pr1d_15550"/>
<dbReference type="InterPro" id="IPR016162">
    <property type="entry name" value="Ald_DH_N"/>
</dbReference>
<name>A0A5B9QJD7_9BACT</name>
<feature type="domain" description="Aldehyde dehydrogenase" evidence="8">
    <location>
        <begin position="328"/>
        <end position="399"/>
    </location>
</feature>
<dbReference type="AlphaFoldDB" id="A0A5B9QJD7"/>
<gene>
    <name evidence="7 9" type="primary">proA</name>
    <name evidence="9" type="ORF">Pr1d_15550</name>
</gene>
<evidence type="ECO:0000313" key="9">
    <source>
        <dbReference type="EMBL" id="QEG34281.1"/>
    </source>
</evidence>
<dbReference type="FunFam" id="3.40.309.10:FF:000006">
    <property type="entry name" value="Gamma-glutamyl phosphate reductase"/>
    <property type="match status" value="1"/>
</dbReference>
<dbReference type="PIRSF" id="PIRSF000151">
    <property type="entry name" value="GPR"/>
    <property type="match status" value="1"/>
</dbReference>
<dbReference type="Gene3D" id="3.40.309.10">
    <property type="entry name" value="Aldehyde Dehydrogenase, Chain A, domain 2"/>
    <property type="match status" value="1"/>
</dbReference>
<organism evidence="9 10">
    <name type="scientific">Bythopirellula goksoeyrii</name>
    <dbReference type="NCBI Taxonomy" id="1400387"/>
    <lineage>
        <taxon>Bacteria</taxon>
        <taxon>Pseudomonadati</taxon>
        <taxon>Planctomycetota</taxon>
        <taxon>Planctomycetia</taxon>
        <taxon>Pirellulales</taxon>
        <taxon>Lacipirellulaceae</taxon>
        <taxon>Bythopirellula</taxon>
    </lineage>
</organism>
<dbReference type="PANTHER" id="PTHR11063">
    <property type="entry name" value="GLUTAMATE SEMIALDEHYDE DEHYDROGENASE"/>
    <property type="match status" value="1"/>
</dbReference>
<dbReference type="Pfam" id="PF00171">
    <property type="entry name" value="Aldedh"/>
    <property type="match status" value="2"/>
</dbReference>
<comment type="pathway">
    <text evidence="1 7">Amino-acid biosynthesis; L-proline biosynthesis; L-glutamate 5-semialdehyde from L-glutamate: step 2/2.</text>
</comment>
<dbReference type="GO" id="GO:0055129">
    <property type="term" value="P:L-proline biosynthetic process"/>
    <property type="evidence" value="ECO:0007669"/>
    <property type="project" value="UniProtKB-UniRule"/>
</dbReference>
<evidence type="ECO:0000256" key="4">
    <source>
        <dbReference type="ARBA" id="ARBA00022857"/>
    </source>
</evidence>
<accession>A0A5B9QJD7</accession>
<dbReference type="InterPro" id="IPR016163">
    <property type="entry name" value="Ald_DH_C"/>
</dbReference>
<dbReference type="SUPFAM" id="SSF53720">
    <property type="entry name" value="ALDH-like"/>
    <property type="match status" value="1"/>
</dbReference>
<proteinExistence type="inferred from homology"/>
<dbReference type="UniPathway" id="UPA00098">
    <property type="reaction ID" value="UER00360"/>
</dbReference>
<evidence type="ECO:0000256" key="2">
    <source>
        <dbReference type="ARBA" id="ARBA00022605"/>
    </source>
</evidence>
<dbReference type="EMBL" id="CP042913">
    <property type="protein sequence ID" value="QEG34281.1"/>
    <property type="molecule type" value="Genomic_DNA"/>
</dbReference>
<evidence type="ECO:0000256" key="3">
    <source>
        <dbReference type="ARBA" id="ARBA00022650"/>
    </source>
</evidence>
<keyword evidence="3 7" id="KW-0641">Proline biosynthesis</keyword>
<evidence type="ECO:0000256" key="5">
    <source>
        <dbReference type="ARBA" id="ARBA00023002"/>
    </source>
</evidence>
<dbReference type="PROSITE" id="PS01223">
    <property type="entry name" value="PROA"/>
    <property type="match status" value="1"/>
</dbReference>
<reference evidence="9 10" key="1">
    <citation type="submission" date="2019-08" db="EMBL/GenBank/DDBJ databases">
        <title>Deep-cultivation of Planctomycetes and their phenomic and genomic characterization uncovers novel biology.</title>
        <authorList>
            <person name="Wiegand S."/>
            <person name="Jogler M."/>
            <person name="Boedeker C."/>
            <person name="Pinto D."/>
            <person name="Vollmers J."/>
            <person name="Rivas-Marin E."/>
            <person name="Kohn T."/>
            <person name="Peeters S.H."/>
            <person name="Heuer A."/>
            <person name="Rast P."/>
            <person name="Oberbeckmann S."/>
            <person name="Bunk B."/>
            <person name="Jeske O."/>
            <person name="Meyerdierks A."/>
            <person name="Storesund J.E."/>
            <person name="Kallscheuer N."/>
            <person name="Luecker S."/>
            <person name="Lage O.M."/>
            <person name="Pohl T."/>
            <person name="Merkel B.J."/>
            <person name="Hornburger P."/>
            <person name="Mueller R.-W."/>
            <person name="Bruemmer F."/>
            <person name="Labrenz M."/>
            <person name="Spormann A.M."/>
            <person name="Op den Camp H."/>
            <person name="Overmann J."/>
            <person name="Amann R."/>
            <person name="Jetten M.S.M."/>
            <person name="Mascher T."/>
            <person name="Medema M.H."/>
            <person name="Devos D.P."/>
            <person name="Kaster A.-K."/>
            <person name="Ovreas L."/>
            <person name="Rohde M."/>
            <person name="Galperin M.Y."/>
            <person name="Jogler C."/>
        </authorList>
    </citation>
    <scope>NUCLEOTIDE SEQUENCE [LARGE SCALE GENOMIC DNA]</scope>
    <source>
        <strain evidence="9 10">Pr1d</strain>
    </source>
</reference>
<dbReference type="InterPro" id="IPR012134">
    <property type="entry name" value="Glu-5-SA_DH"/>
</dbReference>
<keyword evidence="7" id="KW-0963">Cytoplasm</keyword>
<keyword evidence="5 7" id="KW-0560">Oxidoreductase</keyword>
<comment type="similarity">
    <text evidence="7">Belongs to the gamma-glutamyl phosphate reductase family.</text>
</comment>
<dbReference type="InterPro" id="IPR015590">
    <property type="entry name" value="Aldehyde_DH_dom"/>
</dbReference>
<dbReference type="InterPro" id="IPR000965">
    <property type="entry name" value="GPR_dom"/>
</dbReference>
<evidence type="ECO:0000259" key="8">
    <source>
        <dbReference type="Pfam" id="PF00171"/>
    </source>
</evidence>
<evidence type="ECO:0000256" key="1">
    <source>
        <dbReference type="ARBA" id="ARBA00004985"/>
    </source>
</evidence>
<keyword evidence="10" id="KW-1185">Reference proteome</keyword>
<dbReference type="InterPro" id="IPR020593">
    <property type="entry name" value="G-glutamylP_reductase_CS"/>
</dbReference>
<dbReference type="NCBIfam" id="TIGR00407">
    <property type="entry name" value="proA"/>
    <property type="match status" value="1"/>
</dbReference>
<dbReference type="Gene3D" id="3.40.605.10">
    <property type="entry name" value="Aldehyde Dehydrogenase, Chain A, domain 1"/>
    <property type="match status" value="1"/>
</dbReference>
<dbReference type="HAMAP" id="MF_00412">
    <property type="entry name" value="ProA"/>
    <property type="match status" value="1"/>
</dbReference>